<dbReference type="EMBL" id="JALLBG020000034">
    <property type="protein sequence ID" value="KAL3770911.1"/>
    <property type="molecule type" value="Genomic_DNA"/>
</dbReference>
<dbReference type="InterPro" id="IPR052201">
    <property type="entry name" value="LRR-containing_regulator"/>
</dbReference>
<dbReference type="SUPFAM" id="SSF52047">
    <property type="entry name" value="RNI-like"/>
    <property type="match status" value="1"/>
</dbReference>
<dbReference type="Gene3D" id="3.80.10.10">
    <property type="entry name" value="Ribonuclease Inhibitor"/>
    <property type="match status" value="1"/>
</dbReference>
<dbReference type="PANTHER" id="PTHR24111">
    <property type="entry name" value="LEUCINE-RICH REPEAT-CONTAINING PROTEIN 34"/>
    <property type="match status" value="1"/>
</dbReference>
<gene>
    <name evidence="2" type="ORF">ACHAWU_003220</name>
</gene>
<name>A0ABD3N4C5_9STRA</name>
<comment type="caution">
    <text evidence="2">The sequence shown here is derived from an EMBL/GenBank/DDBJ whole genome shotgun (WGS) entry which is preliminary data.</text>
</comment>
<protein>
    <submittedName>
        <fullName evidence="2">Uncharacterized protein</fullName>
    </submittedName>
</protein>
<dbReference type="PANTHER" id="PTHR24111:SF0">
    <property type="entry name" value="LEUCINE-RICH REPEAT-CONTAINING PROTEIN"/>
    <property type="match status" value="1"/>
</dbReference>
<sequence length="447" mass="51165">MNDNRDHNLGACAQFLDEEILDRLENNDPGVEYLSYDDEHCQSQDWILGTGSAIGHSNVLRMLKIWWHDSLPWLDDFCLGLQHNRSIECLILRVNVSILPSSKPDMFQLIAPFFEHNRKLRCIDIDIDTSRSRNDRLKSSVFGSLMSDLRKCRNDQLHSVRMGCCCFTDREIAALVYSLADWQKNLLELFLYNKFGRLGSTALAHILISPEAKIQTLELRFHQLDDFGATLLGAALAINNTLKKLTLGGYGDEYIQLAGWRRFSHCLRNPISALEELYIADCLYDSQCMREIVSALAHNQCLQVLDISWYARFDVEWEWKYLNGVLCDVTSIESTYSSNHALRRVRIANKCPCNDDGAFHYLEMNASKNKAGVARQKILMHHFTGGESDIHTFSSMLETEMPHAISWIGRDYLGYSLMFDFVCSNPALFDISYNGSQVHAGMKRKMC</sequence>
<organism evidence="2 3">
    <name type="scientific">Discostella pseudostelligera</name>
    <dbReference type="NCBI Taxonomy" id="259834"/>
    <lineage>
        <taxon>Eukaryota</taxon>
        <taxon>Sar</taxon>
        <taxon>Stramenopiles</taxon>
        <taxon>Ochrophyta</taxon>
        <taxon>Bacillariophyta</taxon>
        <taxon>Coscinodiscophyceae</taxon>
        <taxon>Thalassiosirophycidae</taxon>
        <taxon>Stephanodiscales</taxon>
        <taxon>Stephanodiscaceae</taxon>
        <taxon>Discostella</taxon>
    </lineage>
</organism>
<dbReference type="AlphaFoldDB" id="A0ABD3N4C5"/>
<evidence type="ECO:0000313" key="2">
    <source>
        <dbReference type="EMBL" id="KAL3770911.1"/>
    </source>
</evidence>
<evidence type="ECO:0000313" key="3">
    <source>
        <dbReference type="Proteomes" id="UP001530293"/>
    </source>
</evidence>
<proteinExistence type="predicted"/>
<keyword evidence="1" id="KW-0677">Repeat</keyword>
<accession>A0ABD3N4C5</accession>
<dbReference type="Proteomes" id="UP001530293">
    <property type="component" value="Unassembled WGS sequence"/>
</dbReference>
<reference evidence="2 3" key="1">
    <citation type="submission" date="2024-10" db="EMBL/GenBank/DDBJ databases">
        <title>Updated reference genomes for cyclostephanoid diatoms.</title>
        <authorList>
            <person name="Roberts W.R."/>
            <person name="Alverson A.J."/>
        </authorList>
    </citation>
    <scope>NUCLEOTIDE SEQUENCE [LARGE SCALE GENOMIC DNA]</scope>
    <source>
        <strain evidence="2 3">AJA232-27</strain>
    </source>
</reference>
<dbReference type="InterPro" id="IPR032675">
    <property type="entry name" value="LRR_dom_sf"/>
</dbReference>
<keyword evidence="3" id="KW-1185">Reference proteome</keyword>
<evidence type="ECO:0000256" key="1">
    <source>
        <dbReference type="ARBA" id="ARBA00022737"/>
    </source>
</evidence>